<accession>E4XCM5</accession>
<dbReference type="EMBL" id="FN653037">
    <property type="protein sequence ID" value="CBY09350.1"/>
    <property type="molecule type" value="Genomic_DNA"/>
</dbReference>
<dbReference type="OrthoDB" id="27537at2759"/>
<dbReference type="InParanoid" id="E4XCM5"/>
<name>E4XCM5_OIKDI</name>
<gene>
    <name evidence="1" type="ORF">GSOID_T00007902001</name>
</gene>
<evidence type="ECO:0000313" key="1">
    <source>
        <dbReference type="EMBL" id="CBY09350.1"/>
    </source>
</evidence>
<dbReference type="AlphaFoldDB" id="E4XCM5"/>
<keyword evidence="2" id="KW-1185">Reference proteome</keyword>
<dbReference type="Proteomes" id="UP000001307">
    <property type="component" value="Unassembled WGS sequence"/>
</dbReference>
<proteinExistence type="predicted"/>
<evidence type="ECO:0000313" key="2">
    <source>
        <dbReference type="Proteomes" id="UP000001307"/>
    </source>
</evidence>
<protein>
    <submittedName>
        <fullName evidence="1">Uncharacterized protein</fullName>
    </submittedName>
</protein>
<organism evidence="1">
    <name type="scientific">Oikopleura dioica</name>
    <name type="common">Tunicate</name>
    <dbReference type="NCBI Taxonomy" id="34765"/>
    <lineage>
        <taxon>Eukaryota</taxon>
        <taxon>Metazoa</taxon>
        <taxon>Chordata</taxon>
        <taxon>Tunicata</taxon>
        <taxon>Appendicularia</taxon>
        <taxon>Copelata</taxon>
        <taxon>Oikopleuridae</taxon>
        <taxon>Oikopleura</taxon>
    </lineage>
</organism>
<sequence>MSKIGRFCIQHDWLEALEDGESFWISFYGRKDAEPSSIHGKVNRSLFSQEFESVKKENRELVIELDEETEATFIYSDKVFQASDGLFKAKFLDVSPRERCLAGQLRVIKLEISLLTVPISLFSLKKQIQGPPLFKAKLISSSAHFIVSPVKRNSGATSDWPGKKIHRELRFSAVRFQLRPRATKYKERTWLNDHRQKTYKPSKMAEITEVDACLTGDGSSLKDHESDERIGQPGLVDEPWKDEDGVVCDPEHMKKWSFARKDTQRMGPITKGKMCFGAKGVKKMERIGTNALSLHLPCDSAWKIIIDGDEFRILGHLNDKVNVEPGSEYAIKNPRDETQIIGMAYQDF</sequence>
<reference evidence="1" key="1">
    <citation type="journal article" date="2010" name="Science">
        <title>Plasticity of animal genome architecture unmasked by rapid evolution of a pelagic tunicate.</title>
        <authorList>
            <person name="Denoeud F."/>
            <person name="Henriet S."/>
            <person name="Mungpakdee S."/>
            <person name="Aury J.M."/>
            <person name="Da Silva C."/>
            <person name="Brinkmann H."/>
            <person name="Mikhaleva J."/>
            <person name="Olsen L.C."/>
            <person name="Jubin C."/>
            <person name="Canestro C."/>
            <person name="Bouquet J.M."/>
            <person name="Danks G."/>
            <person name="Poulain J."/>
            <person name="Campsteijn C."/>
            <person name="Adamski M."/>
            <person name="Cross I."/>
            <person name="Yadetie F."/>
            <person name="Muffato M."/>
            <person name="Louis A."/>
            <person name="Butcher S."/>
            <person name="Tsagkogeorga G."/>
            <person name="Konrad A."/>
            <person name="Singh S."/>
            <person name="Jensen M.F."/>
            <person name="Cong E.H."/>
            <person name="Eikeseth-Otteraa H."/>
            <person name="Noel B."/>
            <person name="Anthouard V."/>
            <person name="Porcel B.M."/>
            <person name="Kachouri-Lafond R."/>
            <person name="Nishino A."/>
            <person name="Ugolini M."/>
            <person name="Chourrout P."/>
            <person name="Nishida H."/>
            <person name="Aasland R."/>
            <person name="Huzurbazar S."/>
            <person name="Westhof E."/>
            <person name="Delsuc F."/>
            <person name="Lehrach H."/>
            <person name="Reinhardt R."/>
            <person name="Weissenbach J."/>
            <person name="Roy S.W."/>
            <person name="Artiguenave F."/>
            <person name="Postlethwait J.H."/>
            <person name="Manak J.R."/>
            <person name="Thompson E.M."/>
            <person name="Jaillon O."/>
            <person name="Du Pasquier L."/>
            <person name="Boudinot P."/>
            <person name="Liberles D.A."/>
            <person name="Volff J.N."/>
            <person name="Philippe H."/>
            <person name="Lenhard B."/>
            <person name="Roest Crollius H."/>
            <person name="Wincker P."/>
            <person name="Chourrout D."/>
        </authorList>
    </citation>
    <scope>NUCLEOTIDE SEQUENCE [LARGE SCALE GENOMIC DNA]</scope>
</reference>